<reference evidence="2 3" key="1">
    <citation type="submission" date="2017-06" db="EMBL/GenBank/DDBJ databases">
        <title>Genome sequencing of cyanobaciteial culture collection at National Institute for Environmental Studies (NIES).</title>
        <authorList>
            <person name="Hirose Y."/>
            <person name="Shimura Y."/>
            <person name="Fujisawa T."/>
            <person name="Nakamura Y."/>
            <person name="Kawachi M."/>
        </authorList>
    </citation>
    <scope>NUCLEOTIDE SEQUENCE [LARGE SCALE GENOMIC DNA]</scope>
    <source>
        <strain evidence="2 3">NIES-806</strain>
    </source>
</reference>
<proteinExistence type="predicted"/>
<dbReference type="Pfam" id="PF13580">
    <property type="entry name" value="SIS_2"/>
    <property type="match status" value="1"/>
</dbReference>
<dbReference type="InterPro" id="IPR050099">
    <property type="entry name" value="SIS_GmhA/DiaA_subfam"/>
</dbReference>
<evidence type="ECO:0000313" key="2">
    <source>
        <dbReference type="EMBL" id="BAZ85919.1"/>
    </source>
</evidence>
<dbReference type="InterPro" id="IPR035461">
    <property type="entry name" value="GmhA/DiaA"/>
</dbReference>
<dbReference type="GO" id="GO:1901135">
    <property type="term" value="P:carbohydrate derivative metabolic process"/>
    <property type="evidence" value="ECO:0007669"/>
    <property type="project" value="InterPro"/>
</dbReference>
<feature type="domain" description="SIS" evidence="1">
    <location>
        <begin position="49"/>
        <end position="199"/>
    </location>
</feature>
<keyword evidence="2" id="KW-0413">Isomerase</keyword>
<dbReference type="CDD" id="cd05006">
    <property type="entry name" value="SIS_GmhA"/>
    <property type="match status" value="1"/>
</dbReference>
<dbReference type="EMBL" id="AP018316">
    <property type="protein sequence ID" value="BAZ85919.1"/>
    <property type="molecule type" value="Genomic_DNA"/>
</dbReference>
<dbReference type="GO" id="GO:0097367">
    <property type="term" value="F:carbohydrate derivative binding"/>
    <property type="evidence" value="ECO:0007669"/>
    <property type="project" value="InterPro"/>
</dbReference>
<accession>A0A1Z4V3G7</accession>
<dbReference type="GO" id="GO:0016853">
    <property type="term" value="F:isomerase activity"/>
    <property type="evidence" value="ECO:0007669"/>
    <property type="project" value="UniProtKB-KW"/>
</dbReference>
<dbReference type="PANTHER" id="PTHR30390">
    <property type="entry name" value="SEDOHEPTULOSE 7-PHOSPHATE ISOMERASE / DNAA INITIATOR-ASSOCIATING FACTOR FOR REPLICATION INITIATION"/>
    <property type="match status" value="1"/>
</dbReference>
<name>A0A1Z4V3G7_9CYAN</name>
<organism evidence="2 3">
    <name type="scientific">Dolichospermum compactum NIES-806</name>
    <dbReference type="NCBI Taxonomy" id="1973481"/>
    <lineage>
        <taxon>Bacteria</taxon>
        <taxon>Bacillati</taxon>
        <taxon>Cyanobacteriota</taxon>
        <taxon>Cyanophyceae</taxon>
        <taxon>Nostocales</taxon>
        <taxon>Aphanizomenonaceae</taxon>
        <taxon>Dolichospermum</taxon>
        <taxon>Dolichospermum compactum</taxon>
    </lineage>
</organism>
<dbReference type="OrthoDB" id="7847955at2"/>
<dbReference type="AlphaFoldDB" id="A0A1Z4V3G7"/>
<dbReference type="InterPro" id="IPR046348">
    <property type="entry name" value="SIS_dom_sf"/>
</dbReference>
<dbReference type="InterPro" id="IPR001347">
    <property type="entry name" value="SIS_dom"/>
</dbReference>
<sequence>MNKVQQRLHPFSNDYFQQLSTLGEKFQVTDHQGKSFANSEGIDMAAALVEKRNQQCRKVIFIGNGGSAAVASHQAIDYWRNGNIPAICFNDGALVTCISNDFGYEQVFSKPISTFAQSGDVLFAISSSGQSQNILAGVYQALKMNCHVITLSAFQPNNPLRQLGHLNFYVPTMSYGFAEIMHLCICHCIIDGLVEGALPSANVDNYLILNELKAS</sequence>
<evidence type="ECO:0000313" key="3">
    <source>
        <dbReference type="Proteomes" id="UP000218702"/>
    </source>
</evidence>
<dbReference type="Gene3D" id="3.40.50.10490">
    <property type="entry name" value="Glucose-6-phosphate isomerase like protein, domain 1"/>
    <property type="match status" value="1"/>
</dbReference>
<dbReference type="PANTHER" id="PTHR30390:SF7">
    <property type="entry name" value="PHOSPHOHEPTOSE ISOMERASE"/>
    <property type="match status" value="1"/>
</dbReference>
<protein>
    <submittedName>
        <fullName evidence="2">Putative phosphoheptose isomerase</fullName>
    </submittedName>
</protein>
<dbReference type="KEGG" id="dcm:NIES806_21230"/>
<keyword evidence="3" id="KW-1185">Reference proteome</keyword>
<dbReference type="RefSeq" id="WP_096667101.1">
    <property type="nucleotide sequence ID" value="NZ_AP018316.1"/>
</dbReference>
<evidence type="ECO:0000259" key="1">
    <source>
        <dbReference type="PROSITE" id="PS51464"/>
    </source>
</evidence>
<dbReference type="SUPFAM" id="SSF53697">
    <property type="entry name" value="SIS domain"/>
    <property type="match status" value="1"/>
</dbReference>
<dbReference type="PROSITE" id="PS51464">
    <property type="entry name" value="SIS"/>
    <property type="match status" value="1"/>
</dbReference>
<dbReference type="Proteomes" id="UP000218702">
    <property type="component" value="Chromosome"/>
</dbReference>
<gene>
    <name evidence="2" type="ORF">NIES806_21230</name>
</gene>